<protein>
    <submittedName>
        <fullName evidence="1">Uncharacterized protein</fullName>
    </submittedName>
</protein>
<organism evidence="1 2">
    <name type="scientific">Mycena pura</name>
    <dbReference type="NCBI Taxonomy" id="153505"/>
    <lineage>
        <taxon>Eukaryota</taxon>
        <taxon>Fungi</taxon>
        <taxon>Dikarya</taxon>
        <taxon>Basidiomycota</taxon>
        <taxon>Agaricomycotina</taxon>
        <taxon>Agaricomycetes</taxon>
        <taxon>Agaricomycetidae</taxon>
        <taxon>Agaricales</taxon>
        <taxon>Marasmiineae</taxon>
        <taxon>Mycenaceae</taxon>
        <taxon>Mycena</taxon>
    </lineage>
</organism>
<reference evidence="1" key="1">
    <citation type="submission" date="2023-03" db="EMBL/GenBank/DDBJ databases">
        <title>Massive genome expansion in bonnet fungi (Mycena s.s.) driven by repeated elements and novel gene families across ecological guilds.</title>
        <authorList>
            <consortium name="Lawrence Berkeley National Laboratory"/>
            <person name="Harder C.B."/>
            <person name="Miyauchi S."/>
            <person name="Viragh M."/>
            <person name="Kuo A."/>
            <person name="Thoen E."/>
            <person name="Andreopoulos B."/>
            <person name="Lu D."/>
            <person name="Skrede I."/>
            <person name="Drula E."/>
            <person name="Henrissat B."/>
            <person name="Morin E."/>
            <person name="Kohler A."/>
            <person name="Barry K."/>
            <person name="LaButti K."/>
            <person name="Morin E."/>
            <person name="Salamov A."/>
            <person name="Lipzen A."/>
            <person name="Mereny Z."/>
            <person name="Hegedus B."/>
            <person name="Baldrian P."/>
            <person name="Stursova M."/>
            <person name="Weitz H."/>
            <person name="Taylor A."/>
            <person name="Grigoriev I.V."/>
            <person name="Nagy L.G."/>
            <person name="Martin F."/>
            <person name="Kauserud H."/>
        </authorList>
    </citation>
    <scope>NUCLEOTIDE SEQUENCE</scope>
    <source>
        <strain evidence="1">9144</strain>
    </source>
</reference>
<evidence type="ECO:0000313" key="2">
    <source>
        <dbReference type="Proteomes" id="UP001219525"/>
    </source>
</evidence>
<name>A0AAD6XXQ1_9AGAR</name>
<proteinExistence type="predicted"/>
<dbReference type="Proteomes" id="UP001219525">
    <property type="component" value="Unassembled WGS sequence"/>
</dbReference>
<comment type="caution">
    <text evidence="1">The sequence shown here is derived from an EMBL/GenBank/DDBJ whole genome shotgun (WGS) entry which is preliminary data.</text>
</comment>
<gene>
    <name evidence="1" type="ORF">GGX14DRAFT_607743</name>
</gene>
<sequence length="413" mass="46517">MCRRRTLFLPPPAAFRTQSPVDGFTPAFLDGLDDIARSQSFAWDYGPALQQARIDSPKPCCALTLSMAPSSAASSQPPPSQPRVLALSVARKTTLPKPPRITTQLNPACMSQATGTRPANDTFTIRQPSARRAKVDLTTVQHFTLVYWDQDAKPPFILGVTECPSWPKFRLLESTRTLDLLDRNLDAVEYYNMRRICLWTRVELSFTHILTTDTYLLLRHVGVSGADEDRFIDHFVHLPGPQHIRYNMTAEQEAVRRKLKARQTHTDTDNEVEIVRVNGVKVEPVDKPSVADVDRPSQRIARPSLRIVTGSTICMDDTTPPAALTLKWPCAMYVIDMAEGFMEMEAVNVQHIPPAQRFQRVFKTAAKFKQRTYTDARMRWMQGLESLRKAALDAGHTKAGLWSAYAAQVLLKK</sequence>
<accession>A0AAD6XXQ1</accession>
<keyword evidence="2" id="KW-1185">Reference proteome</keyword>
<dbReference type="AlphaFoldDB" id="A0AAD6XXQ1"/>
<dbReference type="EMBL" id="JARJCW010000164">
    <property type="protein sequence ID" value="KAJ7189854.1"/>
    <property type="molecule type" value="Genomic_DNA"/>
</dbReference>
<evidence type="ECO:0000313" key="1">
    <source>
        <dbReference type="EMBL" id="KAJ7189854.1"/>
    </source>
</evidence>